<evidence type="ECO:0000256" key="4">
    <source>
        <dbReference type="SAM" id="Phobius"/>
    </source>
</evidence>
<dbReference type="GO" id="GO:0022857">
    <property type="term" value="F:transmembrane transporter activity"/>
    <property type="evidence" value="ECO:0007669"/>
    <property type="project" value="InterPro"/>
</dbReference>
<keyword evidence="6" id="KW-1185">Reference proteome</keyword>
<keyword evidence="3 4" id="KW-0472">Membrane</keyword>
<name>A0A8X8YTE6_SALSN</name>
<sequence>MILIRPVLDQNLYYFGMEYTFATFASATVNVLPAITFIMAVVFRLEKVKLKKVHSLAKVIGRLITVMGAMVIVEGCEEAQPQAKVAVMEDQKAGTKSDESMHSIGAQDPRKTRCTGFVSLGCIAGKNPANVKDHKLSYRDMAVQVIAR</sequence>
<evidence type="ECO:0000256" key="2">
    <source>
        <dbReference type="ARBA" id="ARBA00022989"/>
    </source>
</evidence>
<protein>
    <recommendedName>
        <fullName evidence="7">WAT1-related protein</fullName>
    </recommendedName>
</protein>
<reference evidence="5" key="1">
    <citation type="submission" date="2018-01" db="EMBL/GenBank/DDBJ databases">
        <authorList>
            <person name="Mao J.F."/>
        </authorList>
    </citation>
    <scope>NUCLEOTIDE SEQUENCE</scope>
    <source>
        <strain evidence="5">Huo1</strain>
        <tissue evidence="5">Leaf</tissue>
    </source>
</reference>
<evidence type="ECO:0000256" key="1">
    <source>
        <dbReference type="ARBA" id="ARBA00022692"/>
    </source>
</evidence>
<gene>
    <name evidence="5" type="ORF">SASPL_100827</name>
</gene>
<dbReference type="GO" id="GO:0016020">
    <property type="term" value="C:membrane"/>
    <property type="evidence" value="ECO:0007669"/>
    <property type="project" value="InterPro"/>
</dbReference>
<reference evidence="5" key="2">
    <citation type="submission" date="2020-08" db="EMBL/GenBank/DDBJ databases">
        <title>Plant Genome Project.</title>
        <authorList>
            <person name="Zhang R.-G."/>
        </authorList>
    </citation>
    <scope>NUCLEOTIDE SEQUENCE</scope>
    <source>
        <strain evidence="5">Huo1</strain>
        <tissue evidence="5">Leaf</tissue>
    </source>
</reference>
<keyword evidence="2 4" id="KW-1133">Transmembrane helix</keyword>
<evidence type="ECO:0000313" key="5">
    <source>
        <dbReference type="EMBL" id="KAG6435946.1"/>
    </source>
</evidence>
<evidence type="ECO:0008006" key="7">
    <source>
        <dbReference type="Google" id="ProtNLM"/>
    </source>
</evidence>
<keyword evidence="1 4" id="KW-0812">Transmembrane</keyword>
<dbReference type="Proteomes" id="UP000298416">
    <property type="component" value="Unassembled WGS sequence"/>
</dbReference>
<evidence type="ECO:0000313" key="6">
    <source>
        <dbReference type="Proteomes" id="UP000298416"/>
    </source>
</evidence>
<dbReference type="PANTHER" id="PTHR31218">
    <property type="entry name" value="WAT1-RELATED PROTEIN"/>
    <property type="match status" value="1"/>
</dbReference>
<feature type="transmembrane region" description="Helical" evidence="4">
    <location>
        <begin position="20"/>
        <end position="43"/>
    </location>
</feature>
<dbReference type="EMBL" id="PNBA02000001">
    <property type="protein sequence ID" value="KAG6435946.1"/>
    <property type="molecule type" value="Genomic_DNA"/>
</dbReference>
<dbReference type="AlphaFoldDB" id="A0A8X8YTE6"/>
<evidence type="ECO:0000256" key="3">
    <source>
        <dbReference type="ARBA" id="ARBA00023136"/>
    </source>
</evidence>
<accession>A0A8X8YTE6</accession>
<dbReference type="InterPro" id="IPR030184">
    <property type="entry name" value="WAT1-related"/>
</dbReference>
<comment type="caution">
    <text evidence="5">The sequence shown here is derived from an EMBL/GenBank/DDBJ whole genome shotgun (WGS) entry which is preliminary data.</text>
</comment>
<organism evidence="5">
    <name type="scientific">Salvia splendens</name>
    <name type="common">Scarlet sage</name>
    <dbReference type="NCBI Taxonomy" id="180675"/>
    <lineage>
        <taxon>Eukaryota</taxon>
        <taxon>Viridiplantae</taxon>
        <taxon>Streptophyta</taxon>
        <taxon>Embryophyta</taxon>
        <taxon>Tracheophyta</taxon>
        <taxon>Spermatophyta</taxon>
        <taxon>Magnoliopsida</taxon>
        <taxon>eudicotyledons</taxon>
        <taxon>Gunneridae</taxon>
        <taxon>Pentapetalae</taxon>
        <taxon>asterids</taxon>
        <taxon>lamiids</taxon>
        <taxon>Lamiales</taxon>
        <taxon>Lamiaceae</taxon>
        <taxon>Nepetoideae</taxon>
        <taxon>Mentheae</taxon>
        <taxon>Salviinae</taxon>
        <taxon>Salvia</taxon>
        <taxon>Salvia subgen. Calosphace</taxon>
        <taxon>core Calosphace</taxon>
    </lineage>
</organism>
<proteinExistence type="predicted"/>